<feature type="region of interest" description="Disordered" evidence="3">
    <location>
        <begin position="1"/>
        <end position="36"/>
    </location>
</feature>
<keyword evidence="6" id="KW-1185">Reference proteome</keyword>
<reference evidence="5 6" key="3">
    <citation type="submission" date="2019-11" db="EMBL/GenBank/DDBJ databases">
        <title>A de novo genome assembly of a pear dwarfing rootstock.</title>
        <authorList>
            <person name="Wang F."/>
            <person name="Wang J."/>
            <person name="Li S."/>
            <person name="Zhang Y."/>
            <person name="Fang M."/>
            <person name="Ma L."/>
            <person name="Zhao Y."/>
            <person name="Jiang S."/>
        </authorList>
    </citation>
    <scope>NUCLEOTIDE SEQUENCE [LARGE SCALE GENOMIC DNA]</scope>
    <source>
        <strain evidence="5">S2</strain>
        <tissue evidence="5">Leaf</tissue>
    </source>
</reference>
<proteinExistence type="predicted"/>
<dbReference type="Gene3D" id="1.10.246.20">
    <property type="entry name" value="Coactivator CBP, KIX domain"/>
    <property type="match status" value="1"/>
</dbReference>
<reference evidence="6" key="2">
    <citation type="submission" date="2019-10" db="EMBL/GenBank/DDBJ databases">
        <title>A de novo genome assembly of a pear dwarfing rootstock.</title>
        <authorList>
            <person name="Wang F."/>
            <person name="Wang J."/>
            <person name="Li S."/>
            <person name="Zhang Y."/>
            <person name="Fang M."/>
            <person name="Ma L."/>
            <person name="Zhao Y."/>
            <person name="Jiang S."/>
        </authorList>
    </citation>
    <scope>NUCLEOTIDE SEQUENCE [LARGE SCALE GENOMIC DNA]</scope>
</reference>
<dbReference type="OrthoDB" id="1912459at2759"/>
<comment type="subcellular location">
    <subcellularLocation>
        <location evidence="1">Nucleus</location>
    </subcellularLocation>
</comment>
<dbReference type="PANTHER" id="PTHR33137:SF4">
    <property type="entry name" value="MEDIATOR OF RNA POLYMERASE II TRANSCRIPTION SUBUNIT 15A-RELATED"/>
    <property type="match status" value="1"/>
</dbReference>
<feature type="compositionally biased region" description="Polar residues" evidence="3">
    <location>
        <begin position="681"/>
        <end position="697"/>
    </location>
</feature>
<dbReference type="InterPro" id="IPR036546">
    <property type="entry name" value="MED15_KIX"/>
</dbReference>
<evidence type="ECO:0000259" key="4">
    <source>
        <dbReference type="Pfam" id="PF16987"/>
    </source>
</evidence>
<feature type="domain" description="Mediator complex subunit 15 KIX" evidence="4">
    <location>
        <begin position="51"/>
        <end position="130"/>
    </location>
</feature>
<evidence type="ECO:0000313" key="5">
    <source>
        <dbReference type="EMBL" id="KAB2616790.1"/>
    </source>
</evidence>
<evidence type="ECO:0000256" key="3">
    <source>
        <dbReference type="SAM" id="MobiDB-lite"/>
    </source>
</evidence>
<dbReference type="GO" id="GO:0003713">
    <property type="term" value="F:transcription coactivator activity"/>
    <property type="evidence" value="ECO:0007669"/>
    <property type="project" value="InterPro"/>
</dbReference>
<evidence type="ECO:0000256" key="1">
    <source>
        <dbReference type="ARBA" id="ARBA00004123"/>
    </source>
</evidence>
<dbReference type="EMBL" id="SMOL01000402">
    <property type="protein sequence ID" value="KAB2616790.1"/>
    <property type="molecule type" value="Genomic_DNA"/>
</dbReference>
<feature type="compositionally biased region" description="Low complexity" evidence="3">
    <location>
        <begin position="269"/>
        <end position="284"/>
    </location>
</feature>
<dbReference type="InterPro" id="IPR036529">
    <property type="entry name" value="KIX_dom_sf"/>
</dbReference>
<feature type="compositionally biased region" description="Acidic residues" evidence="3">
    <location>
        <begin position="26"/>
        <end position="36"/>
    </location>
</feature>
<dbReference type="Pfam" id="PF16987">
    <property type="entry name" value="KIX_2"/>
    <property type="match status" value="1"/>
</dbReference>
<evidence type="ECO:0000256" key="2">
    <source>
        <dbReference type="ARBA" id="ARBA00023242"/>
    </source>
</evidence>
<dbReference type="GO" id="GO:0031490">
    <property type="term" value="F:chromatin DNA binding"/>
    <property type="evidence" value="ECO:0007669"/>
    <property type="project" value="InterPro"/>
</dbReference>
<evidence type="ECO:0000313" key="6">
    <source>
        <dbReference type="Proteomes" id="UP000327157"/>
    </source>
</evidence>
<dbReference type="GO" id="GO:0005634">
    <property type="term" value="C:nucleus"/>
    <property type="evidence" value="ECO:0007669"/>
    <property type="project" value="UniProtKB-SubCell"/>
</dbReference>
<sequence length="807" mass="91546">MHIWSELMYSDNVTPRPPQGGGEPSTDTDDGEPTIDDDLISQLEKLSMDSGDWRSQSLPNSRQEITYKIFDTLKSHPSISGHEELQELLKMAVTFEEKIYTSSTSQWDYLQKVSLRMLKVDTMIQNTVDNSLQPNPAEVFILLEQCSEDSPAQARLANEGDWQEEIKAMKEMYLPELSDMYWKIATKLQPHDSLPQQPKSERLEKLKMFKNILERLISVLHITKSSISPGLKDKLGSYENRIINFIDTNRPRKQGPPLQQGQLSRPHMHSMQQPQSQINQVQSHQSHEGNKYATQLQQPDSLPQPPKPEQLEKLKMFKTMLERLISVLQISKNRILPGLKGKLGLYEKQMVKFININRPRTEVPPLQQEQLPSPHMHYSMLQPQSQITQVQSHENQMNPQSQTMNLQGPVPTMQQNNNMTNLQENSLSSISGVSSSTAQQKMMNPLQPSTKLDPGQGNALNSLQQVLLGSIQQTPVNVSQQLNMNAMSSQSGVSKLQSNVNSLQSNSGMLQHQQIEQQEQQKLQNQLKQHYQQQMQHQLIQKVLQQQQQQSHSHITHMHLKNQMNQHPLTTMLQSNLVSAGLKRDRQETLQAPFQVSKSMRPSQFAMDQAMLLSQSQRSLNEALSTSRIARLHSANQLNPVQLQSMQFQGPMAMMQQSDMTNLQKFSVSSLAGLQSMQFQGPLPTMQQNNMTSLQKNSDLKQSDSTAKTGDATEGDVPEEVYKKIEVMTAMYLSDLREMYQKIATQIQQHDSLPEKPNSEQTEKLKLSKTMLERLISVLESSECSMSPGKVVSSFSGLSIAQQTNPN</sequence>
<dbReference type="Proteomes" id="UP000327157">
    <property type="component" value="Chromosome 3"/>
</dbReference>
<name>A0A5N5GUC9_9ROSA</name>
<comment type="caution">
    <text evidence="5">The sequence shown here is derived from an EMBL/GenBank/DDBJ whole genome shotgun (WGS) entry which is preliminary data.</text>
</comment>
<feature type="region of interest" description="Disordered" evidence="3">
    <location>
        <begin position="246"/>
        <end position="308"/>
    </location>
</feature>
<gene>
    <name evidence="5" type="ORF">D8674_023378</name>
</gene>
<reference evidence="5 6" key="1">
    <citation type="submission" date="2019-09" db="EMBL/GenBank/DDBJ databases">
        <authorList>
            <person name="Ou C."/>
        </authorList>
    </citation>
    <scope>NUCLEOTIDE SEQUENCE [LARGE SCALE GENOMIC DNA]</scope>
    <source>
        <strain evidence="5">S2</strain>
        <tissue evidence="5">Leaf</tissue>
    </source>
</reference>
<dbReference type="PANTHER" id="PTHR33137">
    <property type="entry name" value="MEDIATOR OF RNA POLYMERASE II TRANSCRIPTION SUBUNIT 15A-RELATED"/>
    <property type="match status" value="1"/>
</dbReference>
<organism evidence="5 6">
    <name type="scientific">Pyrus ussuriensis x Pyrus communis</name>
    <dbReference type="NCBI Taxonomy" id="2448454"/>
    <lineage>
        <taxon>Eukaryota</taxon>
        <taxon>Viridiplantae</taxon>
        <taxon>Streptophyta</taxon>
        <taxon>Embryophyta</taxon>
        <taxon>Tracheophyta</taxon>
        <taxon>Spermatophyta</taxon>
        <taxon>Magnoliopsida</taxon>
        <taxon>eudicotyledons</taxon>
        <taxon>Gunneridae</taxon>
        <taxon>Pentapetalae</taxon>
        <taxon>rosids</taxon>
        <taxon>fabids</taxon>
        <taxon>Rosales</taxon>
        <taxon>Rosaceae</taxon>
        <taxon>Amygdaloideae</taxon>
        <taxon>Maleae</taxon>
        <taxon>Pyrus</taxon>
    </lineage>
</organism>
<feature type="region of interest" description="Disordered" evidence="3">
    <location>
        <begin position="681"/>
        <end position="715"/>
    </location>
</feature>
<protein>
    <submittedName>
        <fullName evidence="5">Mediator of RNA polymerase II transcription subunit 15a-like</fullName>
    </submittedName>
</protein>
<dbReference type="InterPro" id="IPR044661">
    <property type="entry name" value="MED15a/b/c-like"/>
</dbReference>
<accession>A0A5N5GUC9</accession>
<dbReference type="AlphaFoldDB" id="A0A5N5GUC9"/>
<keyword evidence="2" id="KW-0539">Nucleus</keyword>